<reference evidence="6 7" key="1">
    <citation type="journal article" date="2011" name="Front. Microbiol.">
        <title>Genomic signatures of strain selection and enhancement in Bacillus atrophaeus var. globigii, a historical biowarfare simulant.</title>
        <authorList>
            <person name="Gibbons H.S."/>
            <person name="Broomall S.M."/>
            <person name="McNew L.A."/>
            <person name="Daligault H."/>
            <person name="Chapman C."/>
            <person name="Bruce D."/>
            <person name="Karavis M."/>
            <person name="Krepps M."/>
            <person name="McGregor P.A."/>
            <person name="Hong C."/>
            <person name="Park K.H."/>
            <person name="Akmal A."/>
            <person name="Feldman A."/>
            <person name="Lin J.S."/>
            <person name="Chang W.E."/>
            <person name="Higgs B.W."/>
            <person name="Demirev P."/>
            <person name="Lindquist J."/>
            <person name="Liem A."/>
            <person name="Fochler E."/>
            <person name="Read T.D."/>
            <person name="Tapia R."/>
            <person name="Johnson S."/>
            <person name="Bishop-Lilly K.A."/>
            <person name="Detter C."/>
            <person name="Han C."/>
            <person name="Sozhamannan S."/>
            <person name="Rosenzweig C.N."/>
            <person name="Skowronski E.W."/>
        </authorList>
    </citation>
    <scope>NUCLEOTIDE SEQUENCE [LARGE SCALE GENOMIC DNA]</scope>
    <source>
        <strain evidence="6 7">AK5</strain>
    </source>
</reference>
<dbReference type="EMBL" id="PIPI01000001">
    <property type="protein sequence ID" value="RUO22093.1"/>
    <property type="molecule type" value="Genomic_DNA"/>
</dbReference>
<dbReference type="Proteomes" id="UP000288212">
    <property type="component" value="Unassembled WGS sequence"/>
</dbReference>
<dbReference type="PANTHER" id="PTHR43464">
    <property type="entry name" value="METHYLTRANSFERASE"/>
    <property type="match status" value="1"/>
</dbReference>
<name>A0A432VZL2_9GAMM</name>
<dbReference type="InterPro" id="IPR029063">
    <property type="entry name" value="SAM-dependent_MTases_sf"/>
</dbReference>
<comment type="caution">
    <text evidence="6">The sequence shown here is derived from an EMBL/GenBank/DDBJ whole genome shotgun (WGS) entry which is preliminary data.</text>
</comment>
<dbReference type="AlphaFoldDB" id="A0A432VZL2"/>
<dbReference type="EC" id="2.1.1.-" evidence="4"/>
<feature type="binding site" evidence="4">
    <location>
        <position position="121"/>
    </location>
    <ligand>
        <name>S-adenosyl-L-methionine</name>
        <dbReference type="ChEBI" id="CHEBI:59789"/>
    </ligand>
</feature>
<dbReference type="SUPFAM" id="SSF53335">
    <property type="entry name" value="S-adenosyl-L-methionine-dependent methyltransferases"/>
    <property type="match status" value="1"/>
</dbReference>
<feature type="binding site" evidence="4">
    <location>
        <position position="28"/>
    </location>
    <ligand>
        <name>S-adenosyl-L-methionine</name>
        <dbReference type="ChEBI" id="CHEBI:59789"/>
    </ligand>
</feature>
<accession>A0A432VZL2</accession>
<comment type="catalytic activity">
    <reaction evidence="4">
        <text>5-carboxymethoxyuridine(34) in tRNA + S-adenosyl-L-methionine = 5-methoxycarbonylmethoxyuridine(34) in tRNA + S-adenosyl-L-homocysteine</text>
        <dbReference type="Rhea" id="RHEA:54080"/>
        <dbReference type="Rhea" id="RHEA-COMP:13383"/>
        <dbReference type="Rhea" id="RHEA-COMP:13781"/>
        <dbReference type="ChEBI" id="CHEBI:57856"/>
        <dbReference type="ChEBI" id="CHEBI:59789"/>
        <dbReference type="ChEBI" id="CHEBI:136879"/>
        <dbReference type="ChEBI" id="CHEBI:138053"/>
    </reaction>
</comment>
<keyword evidence="1 4" id="KW-0489">Methyltransferase</keyword>
<dbReference type="Pfam" id="PF08241">
    <property type="entry name" value="Methyltransf_11"/>
    <property type="match status" value="1"/>
</dbReference>
<gene>
    <name evidence="4" type="primary">cmoM</name>
    <name evidence="6" type="ORF">CWE06_02535</name>
</gene>
<comment type="function">
    <text evidence="4">Catalyzes the methylation of 5-carboxymethoxyuridine (cmo5U) to form 5-methoxycarbonylmethoxyuridine (mcmo5U) at position 34 in tRNAs.</text>
</comment>
<evidence type="ECO:0000313" key="6">
    <source>
        <dbReference type="EMBL" id="RUO22093.1"/>
    </source>
</evidence>
<dbReference type="InterPro" id="IPR013216">
    <property type="entry name" value="Methyltransf_11"/>
</dbReference>
<comment type="similarity">
    <text evidence="4">Belongs to the class I-like SAM-binding methyltransferase superfamily. CmoM family.</text>
</comment>
<dbReference type="InterPro" id="IPR033664">
    <property type="entry name" value="Cmo5U_methylTrfase"/>
</dbReference>
<comment type="caution">
    <text evidence="4">Lacks conserved residue(s) required for the propagation of feature annotation.</text>
</comment>
<proteinExistence type="inferred from homology"/>
<keyword evidence="4" id="KW-0819">tRNA processing</keyword>
<evidence type="ECO:0000256" key="3">
    <source>
        <dbReference type="ARBA" id="ARBA00022691"/>
    </source>
</evidence>
<protein>
    <recommendedName>
        <fullName evidence="4">tRNA 5-carboxymethoxyuridine methyltransferase</fullName>
        <ecNumber evidence="4">2.1.1.-</ecNumber>
    </recommendedName>
    <alternativeName>
        <fullName evidence="4">cmo5U methyltransferase</fullName>
    </alternativeName>
</protein>
<feature type="binding site" evidence="4">
    <location>
        <begin position="53"/>
        <end position="54"/>
    </location>
    <ligand>
        <name>S-adenosyl-L-methionine</name>
        <dbReference type="ChEBI" id="CHEBI:59789"/>
    </ligand>
</feature>
<keyword evidence="7" id="KW-1185">Reference proteome</keyword>
<sequence>MQATDRAFTDDVSRFQQNIYATAKGKIRQAVLSADLGFLLQPHVAKGSVLDIGGGIGQVNSLFAQAGYQVVHTDIAAEMVASAEENHRQQGLAENYQYHTAALQDLSQVIGDEQYEVVLCHAVLEWLADPLAAIPEICARVKPGGWLSLMFYNLHAKRMANMVYGNFAYVQAGLQVKKKVRFSPNSPLLPEQVLNQFAQQPFTLYRHSGVRCFHDYLREPTHQMVYQQRRGLGDAGSATVATQVIQQAAQALQNSPELIELELEYRGQEPYRQLGRYQHLLLRRTD</sequence>
<evidence type="ECO:0000256" key="1">
    <source>
        <dbReference type="ARBA" id="ARBA00022603"/>
    </source>
</evidence>
<keyword evidence="3 4" id="KW-0949">S-adenosyl-L-methionine</keyword>
<dbReference type="HAMAP" id="MF_02057">
    <property type="entry name" value="tRNA_methyltr_CmoM"/>
    <property type="match status" value="1"/>
</dbReference>
<evidence type="ECO:0000256" key="2">
    <source>
        <dbReference type="ARBA" id="ARBA00022679"/>
    </source>
</evidence>
<dbReference type="Gene3D" id="3.40.50.150">
    <property type="entry name" value="Vaccinia Virus protein VP39"/>
    <property type="match status" value="1"/>
</dbReference>
<dbReference type="PANTHER" id="PTHR43464:SF19">
    <property type="entry name" value="UBIQUINONE BIOSYNTHESIS O-METHYLTRANSFERASE, MITOCHONDRIAL"/>
    <property type="match status" value="1"/>
</dbReference>
<dbReference type="GO" id="GO:0006400">
    <property type="term" value="P:tRNA modification"/>
    <property type="evidence" value="ECO:0007669"/>
    <property type="project" value="UniProtKB-UniRule"/>
</dbReference>
<dbReference type="GO" id="GO:0097697">
    <property type="term" value="F:tRNA (5-carboxymethoxyuridine(34)-5-O)-methyltransferase activity"/>
    <property type="evidence" value="ECO:0007669"/>
    <property type="project" value="UniProtKB-UniRule"/>
</dbReference>
<dbReference type="GO" id="GO:0008757">
    <property type="term" value="F:S-adenosylmethionine-dependent methyltransferase activity"/>
    <property type="evidence" value="ECO:0007669"/>
    <property type="project" value="InterPro"/>
</dbReference>
<evidence type="ECO:0000313" key="7">
    <source>
        <dbReference type="Proteomes" id="UP000288212"/>
    </source>
</evidence>
<keyword evidence="2 4" id="KW-0808">Transferase</keyword>
<feature type="domain" description="Methyltransferase type 11" evidence="5">
    <location>
        <begin position="50"/>
        <end position="148"/>
    </location>
</feature>
<evidence type="ECO:0000256" key="4">
    <source>
        <dbReference type="HAMAP-Rule" id="MF_02057"/>
    </source>
</evidence>
<dbReference type="OrthoDB" id="4697647at2"/>
<feature type="binding site" evidence="4">
    <location>
        <position position="74"/>
    </location>
    <ligand>
        <name>S-adenosyl-L-methionine</name>
        <dbReference type="ChEBI" id="CHEBI:59789"/>
    </ligand>
</feature>
<dbReference type="GO" id="GO:0032259">
    <property type="term" value="P:methylation"/>
    <property type="evidence" value="ECO:0007669"/>
    <property type="project" value="UniProtKB-KW"/>
</dbReference>
<dbReference type="CDD" id="cd02440">
    <property type="entry name" value="AdoMet_MTases"/>
    <property type="match status" value="1"/>
</dbReference>
<evidence type="ECO:0000259" key="5">
    <source>
        <dbReference type="Pfam" id="PF08241"/>
    </source>
</evidence>
<organism evidence="6 7">
    <name type="scientific">Aliidiomarina haloalkalitolerans</name>
    <dbReference type="NCBI Taxonomy" id="859059"/>
    <lineage>
        <taxon>Bacteria</taxon>
        <taxon>Pseudomonadati</taxon>
        <taxon>Pseudomonadota</taxon>
        <taxon>Gammaproteobacteria</taxon>
        <taxon>Alteromonadales</taxon>
        <taxon>Idiomarinaceae</taxon>
        <taxon>Aliidiomarina</taxon>
    </lineage>
</organism>